<dbReference type="AlphaFoldDB" id="A0A381P3L2"/>
<evidence type="ECO:0000256" key="5">
    <source>
        <dbReference type="SAM" id="Phobius"/>
    </source>
</evidence>
<reference evidence="7" key="1">
    <citation type="submission" date="2018-05" db="EMBL/GenBank/DDBJ databases">
        <authorList>
            <person name="Lanie J.A."/>
            <person name="Ng W.-L."/>
            <person name="Kazmierczak K.M."/>
            <person name="Andrzejewski T.M."/>
            <person name="Davidsen T.M."/>
            <person name="Wayne K.J."/>
            <person name="Tettelin H."/>
            <person name="Glass J.I."/>
            <person name="Rusch D."/>
            <person name="Podicherti R."/>
            <person name="Tsui H.-C.T."/>
            <person name="Winkler M.E."/>
        </authorList>
    </citation>
    <scope>NUCLEOTIDE SEQUENCE</scope>
</reference>
<dbReference type="NCBIfam" id="TIGR01770">
    <property type="entry name" value="NDH_I_N"/>
    <property type="match status" value="1"/>
</dbReference>
<accession>A0A381P3L2</accession>
<dbReference type="GO" id="GO:0008137">
    <property type="term" value="F:NADH dehydrogenase (ubiquinone) activity"/>
    <property type="evidence" value="ECO:0007669"/>
    <property type="project" value="InterPro"/>
</dbReference>
<sequence>MTNLQSLDFYWPELILTGVIVLAIILDLLLDKKDSGKVGWVLILGLITVALAIYIQDGTKTTTLFMDSIVLDPFASFFKMLVILATIFVSVVSWQTGELAEYRKGEYFTLLGIIVLGLFLMVSAVDLVMVYLSIEMVSIMSFILAGYLKQNTRSNEAGLKYVVYGAFSSGIMLFGISILYGLAGSTNYFEVQQAVVNLDETANAALVMALVMILAGFGYKISAVPFHFWTPDVYEGAPITITAYLSVAPKAGALAMMIRFFNQVLADGGAMTGIEGVSMTNMPWPEILALLAVITMSLGNLVAIQQNNLKRMLAYSSIAHAGYMLLALPVMSTQGVYAVMIYLVMYLFMNLGAFFVVIAVKNKTGGETFDDYRGLGWEMPLVGVVMTIFMVSLTGLPPTAGFIGKFYIFAALVKGGPQFYYLVILAGINSVISLYYYLRVVKVMFLEGERSETIVQPPAVMMGILLLTAIPTVLFGIYWSPIANWIQHSMTFFIQTI</sequence>
<evidence type="ECO:0000256" key="1">
    <source>
        <dbReference type="ARBA" id="ARBA00004141"/>
    </source>
</evidence>
<feature type="transmembrane region" description="Helical" evidence="5">
    <location>
        <begin position="76"/>
        <end position="95"/>
    </location>
</feature>
<feature type="transmembrane region" description="Helical" evidence="5">
    <location>
        <begin position="161"/>
        <end position="183"/>
    </location>
</feature>
<feature type="transmembrane region" description="Helical" evidence="5">
    <location>
        <begin position="107"/>
        <end position="125"/>
    </location>
</feature>
<dbReference type="GO" id="GO:0042773">
    <property type="term" value="P:ATP synthesis coupled electron transport"/>
    <property type="evidence" value="ECO:0007669"/>
    <property type="project" value="InterPro"/>
</dbReference>
<feature type="transmembrane region" description="Helical" evidence="5">
    <location>
        <begin position="337"/>
        <end position="360"/>
    </location>
</feature>
<feature type="transmembrane region" description="Helical" evidence="5">
    <location>
        <begin position="381"/>
        <end position="407"/>
    </location>
</feature>
<proteinExistence type="inferred from homology"/>
<organism evidence="7">
    <name type="scientific">marine metagenome</name>
    <dbReference type="NCBI Taxonomy" id="408172"/>
    <lineage>
        <taxon>unclassified sequences</taxon>
        <taxon>metagenomes</taxon>
        <taxon>ecological metagenomes</taxon>
    </lineage>
</organism>
<keyword evidence="3 5" id="KW-1133">Transmembrane helix</keyword>
<feature type="transmembrane region" description="Helical" evidence="5">
    <location>
        <begin position="419"/>
        <end position="438"/>
    </location>
</feature>
<keyword evidence="2 5" id="KW-0812">Transmembrane</keyword>
<dbReference type="HAMAP" id="MF_00445">
    <property type="entry name" value="NDH1_NuoN_1"/>
    <property type="match status" value="1"/>
</dbReference>
<evidence type="ECO:0000256" key="3">
    <source>
        <dbReference type="ARBA" id="ARBA00022989"/>
    </source>
</evidence>
<name>A0A381P3L2_9ZZZZ</name>
<feature type="transmembrane region" description="Helical" evidence="5">
    <location>
        <begin position="287"/>
        <end position="305"/>
    </location>
</feature>
<feature type="transmembrane region" description="Helical" evidence="5">
    <location>
        <begin position="131"/>
        <end position="149"/>
    </location>
</feature>
<feature type="transmembrane region" description="Helical" evidence="5">
    <location>
        <begin position="14"/>
        <end position="31"/>
    </location>
</feature>
<feature type="transmembrane region" description="Helical" evidence="5">
    <location>
        <begin position="203"/>
        <end position="229"/>
    </location>
</feature>
<dbReference type="InterPro" id="IPR001750">
    <property type="entry name" value="ND/Mrp_TM"/>
</dbReference>
<dbReference type="Pfam" id="PF00361">
    <property type="entry name" value="Proton_antipo_M"/>
    <property type="match status" value="1"/>
</dbReference>
<dbReference type="GO" id="GO:0016020">
    <property type="term" value="C:membrane"/>
    <property type="evidence" value="ECO:0007669"/>
    <property type="project" value="UniProtKB-SubCell"/>
</dbReference>
<dbReference type="InterPro" id="IPR010096">
    <property type="entry name" value="NADH-Q_OxRdtase_suN/2"/>
</dbReference>
<keyword evidence="4 5" id="KW-0472">Membrane</keyword>
<gene>
    <name evidence="7" type="ORF">METZ01_LOCUS14355</name>
</gene>
<dbReference type="EMBL" id="UINC01000808">
    <property type="protein sequence ID" value="SUZ61501.1"/>
    <property type="molecule type" value="Genomic_DNA"/>
</dbReference>
<evidence type="ECO:0000256" key="2">
    <source>
        <dbReference type="ARBA" id="ARBA00022692"/>
    </source>
</evidence>
<feature type="transmembrane region" description="Helical" evidence="5">
    <location>
        <begin position="241"/>
        <end position="261"/>
    </location>
</feature>
<feature type="transmembrane region" description="Helical" evidence="5">
    <location>
        <begin position="459"/>
        <end position="480"/>
    </location>
</feature>
<evidence type="ECO:0000256" key="4">
    <source>
        <dbReference type="ARBA" id="ARBA00023136"/>
    </source>
</evidence>
<feature type="domain" description="NADH:quinone oxidoreductase/Mrp antiporter transmembrane" evidence="6">
    <location>
        <begin position="124"/>
        <end position="428"/>
    </location>
</feature>
<feature type="transmembrane region" description="Helical" evidence="5">
    <location>
        <begin position="312"/>
        <end position="331"/>
    </location>
</feature>
<comment type="subcellular location">
    <subcellularLocation>
        <location evidence="1">Membrane</location>
        <topology evidence="1">Multi-pass membrane protein</topology>
    </subcellularLocation>
</comment>
<feature type="transmembrane region" description="Helical" evidence="5">
    <location>
        <begin position="38"/>
        <end position="56"/>
    </location>
</feature>
<evidence type="ECO:0000259" key="6">
    <source>
        <dbReference type="Pfam" id="PF00361"/>
    </source>
</evidence>
<evidence type="ECO:0000313" key="7">
    <source>
        <dbReference type="EMBL" id="SUZ61501.1"/>
    </source>
</evidence>
<protein>
    <recommendedName>
        <fullName evidence="6">NADH:quinone oxidoreductase/Mrp antiporter transmembrane domain-containing protein</fullName>
    </recommendedName>
</protein>
<dbReference type="PANTHER" id="PTHR22773">
    <property type="entry name" value="NADH DEHYDROGENASE"/>
    <property type="match status" value="1"/>
</dbReference>